<name>D9PHQ3_9ZZZZ</name>
<organism evidence="1">
    <name type="scientific">sediment metagenome</name>
    <dbReference type="NCBI Taxonomy" id="749907"/>
    <lineage>
        <taxon>unclassified sequences</taxon>
        <taxon>metagenomes</taxon>
        <taxon>ecological metagenomes</taxon>
    </lineage>
</organism>
<protein>
    <submittedName>
        <fullName evidence="1">Uncharacterized protein</fullName>
    </submittedName>
</protein>
<reference evidence="1" key="2">
    <citation type="journal article" date="2011" name="Microb. Ecol.">
        <title>Taxonomic and Functional Metagenomic Profiling of the Microbial Community in the Anoxic Sediment of a Sub-saline Shallow Lake (Laguna de Carrizo, Central Spain).</title>
        <authorList>
            <person name="Ferrer M."/>
            <person name="Guazzaroni M.E."/>
            <person name="Richter M."/>
            <person name="Garcia-Salamanca A."/>
            <person name="Yarza P."/>
            <person name="Suarez-Suarez A."/>
            <person name="Solano J."/>
            <person name="Alcaide M."/>
            <person name="van Dillewijn P."/>
            <person name="Molina-Henares M.A."/>
            <person name="Lopez-Cortes N."/>
            <person name="Al-Ramahi Y."/>
            <person name="Guerrero C."/>
            <person name="Acosta A."/>
            <person name="de Eugenio L.I."/>
            <person name="Martinez V."/>
            <person name="Marques S."/>
            <person name="Rojo F."/>
            <person name="Santero E."/>
            <person name="Genilloud O."/>
            <person name="Perez-Perez J."/>
            <person name="Rossello-Mora R."/>
            <person name="Ramos J.L."/>
        </authorList>
    </citation>
    <scope>NUCLEOTIDE SEQUENCE</scope>
</reference>
<comment type="caution">
    <text evidence="1">The sequence shown here is derived from an EMBL/GenBank/DDBJ whole genome shotgun (WGS) entry which is preliminary data.</text>
</comment>
<dbReference type="AlphaFoldDB" id="D9PHQ3"/>
<accession>D9PHQ3</accession>
<sequence>MKKNNESEFGVRSETGEIYMLTKKERILAIEILKLTLATAAGRRFLIERFGNEGLRTAAGLLEEMGVQISEHEGERQKPVS</sequence>
<dbReference type="EMBL" id="ADZX01000387">
    <property type="protein sequence ID" value="EFK96909.1"/>
    <property type="molecule type" value="Genomic_DNA"/>
</dbReference>
<proteinExistence type="predicted"/>
<reference evidence="1" key="1">
    <citation type="submission" date="2010-07" db="EMBL/GenBank/DDBJ databases">
        <authorList>
            <consortium name="CONSOLIDER consortium CSD2007-00005"/>
            <person name="Guazzaroni M.-E."/>
            <person name="Richter M."/>
            <person name="Garcia-Salamanca A."/>
            <person name="Yarza P."/>
            <person name="Ferrer M."/>
        </authorList>
    </citation>
    <scope>NUCLEOTIDE SEQUENCE</scope>
</reference>
<evidence type="ECO:0000313" key="1">
    <source>
        <dbReference type="EMBL" id="EFK96909.1"/>
    </source>
</evidence>
<gene>
    <name evidence="1" type="ORF">LDC_1055</name>
</gene>